<evidence type="ECO:0000259" key="1">
    <source>
        <dbReference type="PROSITE" id="PS50943"/>
    </source>
</evidence>
<dbReference type="CDD" id="cd00093">
    <property type="entry name" value="HTH_XRE"/>
    <property type="match status" value="1"/>
</dbReference>
<evidence type="ECO:0000313" key="3">
    <source>
        <dbReference type="Proteomes" id="UP000199614"/>
    </source>
</evidence>
<proteinExistence type="predicted"/>
<dbReference type="InterPro" id="IPR001387">
    <property type="entry name" value="Cro/C1-type_HTH"/>
</dbReference>
<dbReference type="STRING" id="260086.SAMN05216207_104637"/>
<dbReference type="RefSeq" id="WP_093353499.1">
    <property type="nucleotide sequence ID" value="NZ_FOUY01000046.1"/>
</dbReference>
<name>A0A1I5GGC8_PSUAM</name>
<reference evidence="2 3" key="1">
    <citation type="submission" date="2016-10" db="EMBL/GenBank/DDBJ databases">
        <authorList>
            <person name="de Groot N.N."/>
        </authorList>
    </citation>
    <scope>NUCLEOTIDE SEQUENCE [LARGE SCALE GENOMIC DNA]</scope>
    <source>
        <strain evidence="2 3">CGMCC 4.1877</strain>
    </source>
</reference>
<dbReference type="AlphaFoldDB" id="A0A1I5GGC8"/>
<sequence length="155" mass="16918">MIPQARPRRRELGEVPAAERSALRAGFGSVLAAERAALGWTGADLAHRVDAHPSTVRRLESGHRRPTTSMVWRLARALRPRGTIRDRVAVDQRLRAAAGGLLVVSETRPNRRRERVRAELEAAARAAGGPVVGDQSERLGPLVVAELAREFGTWA</sequence>
<dbReference type="Gene3D" id="1.10.260.40">
    <property type="entry name" value="lambda repressor-like DNA-binding domains"/>
    <property type="match status" value="1"/>
</dbReference>
<accession>A0A1I5GGC8</accession>
<evidence type="ECO:0000313" key="2">
    <source>
        <dbReference type="EMBL" id="SFO34939.1"/>
    </source>
</evidence>
<dbReference type="EMBL" id="FOUY01000046">
    <property type="protein sequence ID" value="SFO34939.1"/>
    <property type="molecule type" value="Genomic_DNA"/>
</dbReference>
<dbReference type="InterPro" id="IPR010982">
    <property type="entry name" value="Lambda_DNA-bd_dom_sf"/>
</dbReference>
<dbReference type="PROSITE" id="PS50943">
    <property type="entry name" value="HTH_CROC1"/>
    <property type="match status" value="1"/>
</dbReference>
<dbReference type="SUPFAM" id="SSF47413">
    <property type="entry name" value="lambda repressor-like DNA-binding domains"/>
    <property type="match status" value="1"/>
</dbReference>
<protein>
    <submittedName>
        <fullName evidence="2">Helix-turn-helix</fullName>
    </submittedName>
</protein>
<gene>
    <name evidence="2" type="ORF">SAMN05216207_104637</name>
</gene>
<dbReference type="SMART" id="SM00530">
    <property type="entry name" value="HTH_XRE"/>
    <property type="match status" value="1"/>
</dbReference>
<dbReference type="GO" id="GO:0003677">
    <property type="term" value="F:DNA binding"/>
    <property type="evidence" value="ECO:0007669"/>
    <property type="project" value="InterPro"/>
</dbReference>
<dbReference type="Pfam" id="PF01381">
    <property type="entry name" value="HTH_3"/>
    <property type="match status" value="1"/>
</dbReference>
<dbReference type="Proteomes" id="UP000199614">
    <property type="component" value="Unassembled WGS sequence"/>
</dbReference>
<organism evidence="2 3">
    <name type="scientific">Pseudonocardia ammonioxydans</name>
    <dbReference type="NCBI Taxonomy" id="260086"/>
    <lineage>
        <taxon>Bacteria</taxon>
        <taxon>Bacillati</taxon>
        <taxon>Actinomycetota</taxon>
        <taxon>Actinomycetes</taxon>
        <taxon>Pseudonocardiales</taxon>
        <taxon>Pseudonocardiaceae</taxon>
        <taxon>Pseudonocardia</taxon>
    </lineage>
</organism>
<feature type="domain" description="HTH cro/C1-type" evidence="1">
    <location>
        <begin position="31"/>
        <end position="78"/>
    </location>
</feature>
<keyword evidence="3" id="KW-1185">Reference proteome</keyword>